<comment type="caution">
    <text evidence="1">The sequence shown here is derived from an EMBL/GenBank/DDBJ whole genome shotgun (WGS) entry which is preliminary data.</text>
</comment>
<dbReference type="EMBL" id="LAZR01067108">
    <property type="protein sequence ID" value="KKK52263.1"/>
    <property type="molecule type" value="Genomic_DNA"/>
</dbReference>
<evidence type="ECO:0000313" key="1">
    <source>
        <dbReference type="EMBL" id="KKK52263.1"/>
    </source>
</evidence>
<gene>
    <name evidence="1" type="ORF">LCGC14_3106690</name>
</gene>
<dbReference type="AlphaFoldDB" id="A0A0F8W6K2"/>
<reference evidence="1" key="1">
    <citation type="journal article" date="2015" name="Nature">
        <title>Complex archaea that bridge the gap between prokaryotes and eukaryotes.</title>
        <authorList>
            <person name="Spang A."/>
            <person name="Saw J.H."/>
            <person name="Jorgensen S.L."/>
            <person name="Zaremba-Niedzwiedzka K."/>
            <person name="Martijn J."/>
            <person name="Lind A.E."/>
            <person name="van Eijk R."/>
            <person name="Schleper C."/>
            <person name="Guy L."/>
            <person name="Ettema T.J."/>
        </authorList>
    </citation>
    <scope>NUCLEOTIDE SEQUENCE</scope>
</reference>
<organism evidence="1">
    <name type="scientific">marine sediment metagenome</name>
    <dbReference type="NCBI Taxonomy" id="412755"/>
    <lineage>
        <taxon>unclassified sequences</taxon>
        <taxon>metagenomes</taxon>
        <taxon>ecological metagenomes</taxon>
    </lineage>
</organism>
<name>A0A0F8W6K2_9ZZZZ</name>
<proteinExistence type="predicted"/>
<protein>
    <submittedName>
        <fullName evidence="1">Uncharacterized protein</fullName>
    </submittedName>
</protein>
<sequence length="106" mass="11846">MNVREQEYVRGFDAAESTMVPRATEDGKRAGRQEMVDWMTEVKIAEECEANAQLIAAAPIGDELSKAVINASATWIDDDRLEIGEAEYIELKKIAIRFRDKAEGKA</sequence>
<accession>A0A0F8W6K2</accession>